<reference evidence="1 2" key="2">
    <citation type="journal article" date="2022" name="Mol. Ecol. Resour.">
        <title>The genomes of chicory, endive, great burdock and yacon provide insights into Asteraceae paleo-polyploidization history and plant inulin production.</title>
        <authorList>
            <person name="Fan W."/>
            <person name="Wang S."/>
            <person name="Wang H."/>
            <person name="Wang A."/>
            <person name="Jiang F."/>
            <person name="Liu H."/>
            <person name="Zhao H."/>
            <person name="Xu D."/>
            <person name="Zhang Y."/>
        </authorList>
    </citation>
    <scope>NUCLEOTIDE SEQUENCE [LARGE SCALE GENOMIC DNA]</scope>
    <source>
        <strain evidence="2">cv. Niubang</strain>
    </source>
</reference>
<gene>
    <name evidence="1" type="ORF">L6452_04848</name>
</gene>
<keyword evidence="2" id="KW-1185">Reference proteome</keyword>
<proteinExistence type="predicted"/>
<dbReference type="Proteomes" id="UP001055879">
    <property type="component" value="Linkage Group LG02"/>
</dbReference>
<accession>A0ACB9EEC2</accession>
<evidence type="ECO:0000313" key="1">
    <source>
        <dbReference type="EMBL" id="KAI3757314.1"/>
    </source>
</evidence>
<reference evidence="2" key="1">
    <citation type="journal article" date="2022" name="Mol. Ecol. Resour.">
        <title>The genomes of chicory, endive, great burdock and yacon provide insights into Asteraceae palaeo-polyploidization history and plant inulin production.</title>
        <authorList>
            <person name="Fan W."/>
            <person name="Wang S."/>
            <person name="Wang H."/>
            <person name="Wang A."/>
            <person name="Jiang F."/>
            <person name="Liu H."/>
            <person name="Zhao H."/>
            <person name="Xu D."/>
            <person name="Zhang Y."/>
        </authorList>
    </citation>
    <scope>NUCLEOTIDE SEQUENCE [LARGE SCALE GENOMIC DNA]</scope>
    <source>
        <strain evidence="2">cv. Niubang</strain>
    </source>
</reference>
<comment type="caution">
    <text evidence="1">The sequence shown here is derived from an EMBL/GenBank/DDBJ whole genome shotgun (WGS) entry which is preliminary data.</text>
</comment>
<sequence>MSSSRRFKATLMWVPTKQAAPVTKTDNPFRVRILDEDLTNFPQMGPPHEVVFKDLRERSDWIDDDDDDFDDDDDDFDDGDLKKKTKIKPTKTKVQNVSFAKDE</sequence>
<evidence type="ECO:0000313" key="2">
    <source>
        <dbReference type="Proteomes" id="UP001055879"/>
    </source>
</evidence>
<name>A0ACB9EEC2_ARCLA</name>
<organism evidence="1 2">
    <name type="scientific">Arctium lappa</name>
    <name type="common">Greater burdock</name>
    <name type="synonym">Lappa major</name>
    <dbReference type="NCBI Taxonomy" id="4217"/>
    <lineage>
        <taxon>Eukaryota</taxon>
        <taxon>Viridiplantae</taxon>
        <taxon>Streptophyta</taxon>
        <taxon>Embryophyta</taxon>
        <taxon>Tracheophyta</taxon>
        <taxon>Spermatophyta</taxon>
        <taxon>Magnoliopsida</taxon>
        <taxon>eudicotyledons</taxon>
        <taxon>Gunneridae</taxon>
        <taxon>Pentapetalae</taxon>
        <taxon>asterids</taxon>
        <taxon>campanulids</taxon>
        <taxon>Asterales</taxon>
        <taxon>Asteraceae</taxon>
        <taxon>Carduoideae</taxon>
        <taxon>Cardueae</taxon>
        <taxon>Arctiinae</taxon>
        <taxon>Arctium</taxon>
    </lineage>
</organism>
<protein>
    <submittedName>
        <fullName evidence="1">Uncharacterized protein</fullName>
    </submittedName>
</protein>
<dbReference type="EMBL" id="CM042048">
    <property type="protein sequence ID" value="KAI3757314.1"/>
    <property type="molecule type" value="Genomic_DNA"/>
</dbReference>